<comment type="subunit">
    <text evidence="3">Heterohexamer of two PFD-alpha type and four PFD-beta type subunits.</text>
</comment>
<dbReference type="Pfam" id="PF01920">
    <property type="entry name" value="Prefoldin_2"/>
    <property type="match status" value="1"/>
</dbReference>
<evidence type="ECO:0000256" key="1">
    <source>
        <dbReference type="ARBA" id="ARBA00008045"/>
    </source>
</evidence>
<protein>
    <recommendedName>
        <fullName evidence="3">Prefoldin subunit 4</fullName>
    </recommendedName>
</protein>
<dbReference type="EMBL" id="HBKR01025661">
    <property type="protein sequence ID" value="CAE2318038.1"/>
    <property type="molecule type" value="Transcribed_RNA"/>
</dbReference>
<keyword evidence="2 3" id="KW-0143">Chaperone</keyword>
<dbReference type="InterPro" id="IPR002777">
    <property type="entry name" value="PFD_beta-like"/>
</dbReference>
<proteinExistence type="inferred from homology"/>
<dbReference type="GO" id="GO:0051082">
    <property type="term" value="F:unfolded protein binding"/>
    <property type="evidence" value="ECO:0007669"/>
    <property type="project" value="InterPro"/>
</dbReference>
<comment type="similarity">
    <text evidence="1 3">Belongs to the prefoldin subunit beta family.</text>
</comment>
<dbReference type="PIRSF" id="PIRSF016477">
    <property type="entry name" value="Prefoldin_subunit_4"/>
    <property type="match status" value="1"/>
</dbReference>
<comment type="function">
    <text evidence="3">Binds specifically to cytosolic chaperonin (c-CPN) and transfers target proteins to it. Binds to nascent polypeptide chain and promotes folding in an environment in which there are many competing pathways for nonnative proteins.</text>
</comment>
<sequence>MTTSHEKGPSNVDVTWEDQKKICLFGRLNQRVQEIERSVRAKTESVEAVNDASDEIFIANDSKFIVGECFVDLGSAEKTEDRLTRSKAKLERELQAYSEEVERIKVLMYRLKSELKVKFGESIHLEND</sequence>
<feature type="coiled-coil region" evidence="4">
    <location>
        <begin position="73"/>
        <end position="107"/>
    </location>
</feature>
<gene>
    <name evidence="5" type="ORF">NAES01612_LOCUS16826</name>
</gene>
<evidence type="ECO:0000256" key="3">
    <source>
        <dbReference type="PIRNR" id="PIRNR016477"/>
    </source>
</evidence>
<dbReference type="PANTHER" id="PTHR21100">
    <property type="entry name" value="PREFOLDIN SUBUNIT 4"/>
    <property type="match status" value="1"/>
</dbReference>
<reference evidence="5" key="1">
    <citation type="submission" date="2021-01" db="EMBL/GenBank/DDBJ databases">
        <authorList>
            <person name="Corre E."/>
            <person name="Pelletier E."/>
            <person name="Niang G."/>
            <person name="Scheremetjew M."/>
            <person name="Finn R."/>
            <person name="Kale V."/>
            <person name="Holt S."/>
            <person name="Cochrane G."/>
            <person name="Meng A."/>
            <person name="Brown T."/>
            <person name="Cohen L."/>
        </authorList>
    </citation>
    <scope>NUCLEOTIDE SEQUENCE</scope>
    <source>
        <strain evidence="5">SoJaBio B1-5/56/2</strain>
    </source>
</reference>
<dbReference type="GO" id="GO:0016272">
    <property type="term" value="C:prefoldin complex"/>
    <property type="evidence" value="ECO:0007669"/>
    <property type="project" value="UniProtKB-UniRule"/>
</dbReference>
<dbReference type="AlphaFoldDB" id="A0A7S4NYY3"/>
<organism evidence="5">
    <name type="scientific">Paramoeba aestuarina</name>
    <dbReference type="NCBI Taxonomy" id="180227"/>
    <lineage>
        <taxon>Eukaryota</taxon>
        <taxon>Amoebozoa</taxon>
        <taxon>Discosea</taxon>
        <taxon>Flabellinia</taxon>
        <taxon>Dactylopodida</taxon>
        <taxon>Paramoebidae</taxon>
        <taxon>Paramoeba</taxon>
    </lineage>
</organism>
<dbReference type="InterPro" id="IPR016661">
    <property type="entry name" value="PFDN4"/>
</dbReference>
<evidence type="ECO:0000313" key="5">
    <source>
        <dbReference type="EMBL" id="CAE2318038.1"/>
    </source>
</evidence>
<evidence type="ECO:0000256" key="4">
    <source>
        <dbReference type="SAM" id="Coils"/>
    </source>
</evidence>
<name>A0A7S4NYY3_9EUKA</name>
<keyword evidence="4" id="KW-0175">Coiled coil</keyword>
<evidence type="ECO:0000256" key="2">
    <source>
        <dbReference type="ARBA" id="ARBA00023186"/>
    </source>
</evidence>
<dbReference type="GO" id="GO:0005737">
    <property type="term" value="C:cytoplasm"/>
    <property type="evidence" value="ECO:0007669"/>
    <property type="project" value="TreeGrafter"/>
</dbReference>
<dbReference type="PANTHER" id="PTHR21100:SF9">
    <property type="entry name" value="PREFOLDIN SUBUNIT 4"/>
    <property type="match status" value="1"/>
</dbReference>
<accession>A0A7S4NYY3</accession>
<dbReference type="GO" id="GO:0006457">
    <property type="term" value="P:protein folding"/>
    <property type="evidence" value="ECO:0007669"/>
    <property type="project" value="UniProtKB-UniRule"/>
</dbReference>